<evidence type="ECO:0000313" key="1">
    <source>
        <dbReference type="EMBL" id="GFN92187.1"/>
    </source>
</evidence>
<keyword evidence="2" id="KW-1185">Reference proteome</keyword>
<dbReference type="Proteomes" id="UP000735302">
    <property type="component" value="Unassembled WGS sequence"/>
</dbReference>
<comment type="caution">
    <text evidence="1">The sequence shown here is derived from an EMBL/GenBank/DDBJ whole genome shotgun (WGS) entry which is preliminary data.</text>
</comment>
<accession>A0AAV3ZC80</accession>
<sequence length="96" mass="10941">MKHNSFFDFHHILIEMFRTNNFLTNECPEEMPTEVLACLLNIYSATAHAAHVHQLTTAAPARAEKVRHLAVLPAGTRYGWEDYKQATHLTGSDIMF</sequence>
<gene>
    <name evidence="1" type="ORF">PoB_001869300</name>
</gene>
<proteinExistence type="predicted"/>
<dbReference type="EMBL" id="BLXT01002238">
    <property type="protein sequence ID" value="GFN92187.1"/>
    <property type="molecule type" value="Genomic_DNA"/>
</dbReference>
<name>A0AAV3ZC80_9GAST</name>
<protein>
    <submittedName>
        <fullName evidence="1">Uncharacterized protein</fullName>
    </submittedName>
</protein>
<evidence type="ECO:0000313" key="2">
    <source>
        <dbReference type="Proteomes" id="UP000735302"/>
    </source>
</evidence>
<dbReference type="AlphaFoldDB" id="A0AAV3ZC80"/>
<reference evidence="1 2" key="1">
    <citation type="journal article" date="2021" name="Elife">
        <title>Chloroplast acquisition without the gene transfer in kleptoplastic sea slugs, Plakobranchus ocellatus.</title>
        <authorList>
            <person name="Maeda T."/>
            <person name="Takahashi S."/>
            <person name="Yoshida T."/>
            <person name="Shimamura S."/>
            <person name="Takaki Y."/>
            <person name="Nagai Y."/>
            <person name="Toyoda A."/>
            <person name="Suzuki Y."/>
            <person name="Arimoto A."/>
            <person name="Ishii H."/>
            <person name="Satoh N."/>
            <person name="Nishiyama T."/>
            <person name="Hasebe M."/>
            <person name="Maruyama T."/>
            <person name="Minagawa J."/>
            <person name="Obokata J."/>
            <person name="Shigenobu S."/>
        </authorList>
    </citation>
    <scope>NUCLEOTIDE SEQUENCE [LARGE SCALE GENOMIC DNA]</scope>
</reference>
<organism evidence="1 2">
    <name type="scientific">Plakobranchus ocellatus</name>
    <dbReference type="NCBI Taxonomy" id="259542"/>
    <lineage>
        <taxon>Eukaryota</taxon>
        <taxon>Metazoa</taxon>
        <taxon>Spiralia</taxon>
        <taxon>Lophotrochozoa</taxon>
        <taxon>Mollusca</taxon>
        <taxon>Gastropoda</taxon>
        <taxon>Heterobranchia</taxon>
        <taxon>Euthyneura</taxon>
        <taxon>Panpulmonata</taxon>
        <taxon>Sacoglossa</taxon>
        <taxon>Placobranchoidea</taxon>
        <taxon>Plakobranchidae</taxon>
        <taxon>Plakobranchus</taxon>
    </lineage>
</organism>